<evidence type="ECO:0000313" key="2">
    <source>
        <dbReference type="Proteomes" id="UP000077266"/>
    </source>
</evidence>
<accession>A0A165BAI9</accession>
<protein>
    <submittedName>
        <fullName evidence="1">Uncharacterized protein</fullName>
    </submittedName>
</protein>
<evidence type="ECO:0000313" key="1">
    <source>
        <dbReference type="EMBL" id="KZV80196.1"/>
    </source>
</evidence>
<dbReference type="Proteomes" id="UP000077266">
    <property type="component" value="Unassembled WGS sequence"/>
</dbReference>
<organism evidence="1 2">
    <name type="scientific">Exidia glandulosa HHB12029</name>
    <dbReference type="NCBI Taxonomy" id="1314781"/>
    <lineage>
        <taxon>Eukaryota</taxon>
        <taxon>Fungi</taxon>
        <taxon>Dikarya</taxon>
        <taxon>Basidiomycota</taxon>
        <taxon>Agaricomycotina</taxon>
        <taxon>Agaricomycetes</taxon>
        <taxon>Auriculariales</taxon>
        <taxon>Exidiaceae</taxon>
        <taxon>Exidia</taxon>
    </lineage>
</organism>
<dbReference type="AlphaFoldDB" id="A0A165BAI9"/>
<proteinExistence type="predicted"/>
<sequence>MHEHETFWKLVPRYSRSPHGVVILYGAKNPAVLHCTTFEDMEKQLVRMIEIYNLKRAGLKCSRGQMLILLLHAQVQHINFLWRTVIAQSRGVVGGYCTSAIDVHLCDALDTFSALEDAMVDSKEFAYSRSTGFQDGGCTCRTCAPDSEELVRMWLFGAVNYAYLPRPLFKRVFGDFSEALAPTRS</sequence>
<keyword evidence="2" id="KW-1185">Reference proteome</keyword>
<dbReference type="InParanoid" id="A0A165BAI9"/>
<name>A0A165BAI9_EXIGL</name>
<reference evidence="1 2" key="1">
    <citation type="journal article" date="2016" name="Mol. Biol. Evol.">
        <title>Comparative Genomics of Early-Diverging Mushroom-Forming Fungi Provides Insights into the Origins of Lignocellulose Decay Capabilities.</title>
        <authorList>
            <person name="Nagy L.G."/>
            <person name="Riley R."/>
            <person name="Tritt A."/>
            <person name="Adam C."/>
            <person name="Daum C."/>
            <person name="Floudas D."/>
            <person name="Sun H."/>
            <person name="Yadav J.S."/>
            <person name="Pangilinan J."/>
            <person name="Larsson K.H."/>
            <person name="Matsuura K."/>
            <person name="Barry K."/>
            <person name="Labutti K."/>
            <person name="Kuo R."/>
            <person name="Ohm R.A."/>
            <person name="Bhattacharya S.S."/>
            <person name="Shirouzu T."/>
            <person name="Yoshinaga Y."/>
            <person name="Martin F.M."/>
            <person name="Grigoriev I.V."/>
            <person name="Hibbett D.S."/>
        </authorList>
    </citation>
    <scope>NUCLEOTIDE SEQUENCE [LARGE SCALE GENOMIC DNA]</scope>
    <source>
        <strain evidence="1 2">HHB12029</strain>
    </source>
</reference>
<dbReference type="EMBL" id="KV426510">
    <property type="protein sequence ID" value="KZV80196.1"/>
    <property type="molecule type" value="Genomic_DNA"/>
</dbReference>
<gene>
    <name evidence="1" type="ORF">EXIGLDRAFT_733447</name>
</gene>